<protein>
    <submittedName>
        <fullName evidence="1">Uncharacterized protein</fullName>
    </submittedName>
</protein>
<sequence>MPKTKLSSFFQYGHKRRCFKCRGYFCVRCKVPWHSSLSCTGYNKFHPNPENDLKLKSLASSKGWRQCSKCKHMVERSSGCRHMTCWYLSRHNSPKELL</sequence>
<gene>
    <name evidence="1" type="ORF">ANE_LOCUS27129</name>
</gene>
<evidence type="ECO:0000313" key="1">
    <source>
        <dbReference type="EMBL" id="VVB16685.1"/>
    </source>
</evidence>
<dbReference type="Gene3D" id="1.20.120.1750">
    <property type="match status" value="1"/>
</dbReference>
<evidence type="ECO:0000313" key="2">
    <source>
        <dbReference type="Proteomes" id="UP000489600"/>
    </source>
</evidence>
<dbReference type="InterPro" id="IPR031127">
    <property type="entry name" value="E3_UB_ligase_RBR"/>
</dbReference>
<dbReference type="SUPFAM" id="SSF57850">
    <property type="entry name" value="RING/U-box"/>
    <property type="match status" value="1"/>
</dbReference>
<dbReference type="GO" id="GO:0004842">
    <property type="term" value="F:ubiquitin-protein transferase activity"/>
    <property type="evidence" value="ECO:0007669"/>
    <property type="project" value="InterPro"/>
</dbReference>
<organism evidence="1 2">
    <name type="scientific">Arabis nemorensis</name>
    <dbReference type="NCBI Taxonomy" id="586526"/>
    <lineage>
        <taxon>Eukaryota</taxon>
        <taxon>Viridiplantae</taxon>
        <taxon>Streptophyta</taxon>
        <taxon>Embryophyta</taxon>
        <taxon>Tracheophyta</taxon>
        <taxon>Spermatophyta</taxon>
        <taxon>Magnoliopsida</taxon>
        <taxon>eudicotyledons</taxon>
        <taxon>Gunneridae</taxon>
        <taxon>Pentapetalae</taxon>
        <taxon>rosids</taxon>
        <taxon>malvids</taxon>
        <taxon>Brassicales</taxon>
        <taxon>Brassicaceae</taxon>
        <taxon>Arabideae</taxon>
        <taxon>Arabis</taxon>
    </lineage>
</organism>
<comment type="caution">
    <text evidence="1">The sequence shown here is derived from an EMBL/GenBank/DDBJ whole genome shotgun (WGS) entry which is preliminary data.</text>
</comment>
<dbReference type="PANTHER" id="PTHR11685">
    <property type="entry name" value="RBR FAMILY RING FINGER AND IBR DOMAIN-CONTAINING"/>
    <property type="match status" value="1"/>
</dbReference>
<dbReference type="Proteomes" id="UP000489600">
    <property type="component" value="Unassembled WGS sequence"/>
</dbReference>
<dbReference type="OrthoDB" id="1024489at2759"/>
<reference evidence="1" key="1">
    <citation type="submission" date="2019-07" db="EMBL/GenBank/DDBJ databases">
        <authorList>
            <person name="Dittberner H."/>
        </authorList>
    </citation>
    <scope>NUCLEOTIDE SEQUENCE [LARGE SCALE GENOMIC DNA]</scope>
</reference>
<dbReference type="EMBL" id="CABITT030000008">
    <property type="protein sequence ID" value="VVB16685.1"/>
    <property type="molecule type" value="Genomic_DNA"/>
</dbReference>
<accession>A0A565CSI9</accession>
<proteinExistence type="predicted"/>
<name>A0A565CSI9_9BRAS</name>
<dbReference type="GO" id="GO:0016567">
    <property type="term" value="P:protein ubiquitination"/>
    <property type="evidence" value="ECO:0007669"/>
    <property type="project" value="InterPro"/>
</dbReference>
<keyword evidence="2" id="KW-1185">Reference proteome</keyword>
<dbReference type="AlphaFoldDB" id="A0A565CSI9"/>